<protein>
    <submittedName>
        <fullName evidence="1">Uncharacterized protein</fullName>
    </submittedName>
</protein>
<proteinExistence type="predicted"/>
<dbReference type="Proteomes" id="UP000018418">
    <property type="component" value="Unassembled WGS sequence"/>
</dbReference>
<gene>
    <name evidence="1" type="ORF">P255_01490</name>
</gene>
<accession>V2UQQ8</accession>
<name>V2UQQ8_9GAMM</name>
<dbReference type="EMBL" id="AYEU01000006">
    <property type="protein sequence ID" value="ESK50990.1"/>
    <property type="molecule type" value="Genomic_DNA"/>
</dbReference>
<reference evidence="1 2" key="1">
    <citation type="submission" date="2013-10" db="EMBL/GenBank/DDBJ databases">
        <title>The Genome Sequence of Acinetobacter brisouii CIP 110357.</title>
        <authorList>
            <consortium name="The Broad Institute Genomics Platform"/>
            <consortium name="The Broad Institute Genome Sequencing Center for Infectious Disease"/>
            <person name="Cerqueira G."/>
            <person name="Feldgarden M."/>
            <person name="Courvalin P."/>
            <person name="Grillot-Courvalin C."/>
            <person name="Clermont D."/>
            <person name="Rocha E."/>
            <person name="Yoon E.-J."/>
            <person name="Nemec A."/>
            <person name="Young S.K."/>
            <person name="Zeng Q."/>
            <person name="Gargeya S."/>
            <person name="Fitzgerald M."/>
            <person name="Abouelleil A."/>
            <person name="Alvarado L."/>
            <person name="Berlin A.M."/>
            <person name="Chapman S.B."/>
            <person name="Gainer-Dewar J."/>
            <person name="Goldberg J."/>
            <person name="Gnerre S."/>
            <person name="Griggs A."/>
            <person name="Gujja S."/>
            <person name="Hansen M."/>
            <person name="Howarth C."/>
            <person name="Imamovic A."/>
            <person name="Ireland A."/>
            <person name="Larimer J."/>
            <person name="McCowan C."/>
            <person name="Murphy C."/>
            <person name="Pearson M."/>
            <person name="Poon T.W."/>
            <person name="Priest M."/>
            <person name="Roberts A."/>
            <person name="Saif S."/>
            <person name="Shea T."/>
            <person name="Sykes S."/>
            <person name="Wortman J."/>
            <person name="Nusbaum C."/>
            <person name="Birren B."/>
        </authorList>
    </citation>
    <scope>NUCLEOTIDE SEQUENCE [LARGE SCALE GENOMIC DNA]</scope>
    <source>
        <strain evidence="1 2">CIP 110357</strain>
    </source>
</reference>
<evidence type="ECO:0000313" key="1">
    <source>
        <dbReference type="EMBL" id="ESK50990.1"/>
    </source>
</evidence>
<sequence length="32" mass="3807">MDETFFILSTSKIEIYTHKVQEKYDELVKGIT</sequence>
<organism evidence="1 2">
    <name type="scientific">Acinetobacter brisouii CIP 110357</name>
    <dbReference type="NCBI Taxonomy" id="1341683"/>
    <lineage>
        <taxon>Bacteria</taxon>
        <taxon>Pseudomonadati</taxon>
        <taxon>Pseudomonadota</taxon>
        <taxon>Gammaproteobacteria</taxon>
        <taxon>Moraxellales</taxon>
        <taxon>Moraxellaceae</taxon>
        <taxon>Acinetobacter</taxon>
    </lineage>
</organism>
<dbReference type="AlphaFoldDB" id="V2UQQ8"/>
<evidence type="ECO:0000313" key="2">
    <source>
        <dbReference type="Proteomes" id="UP000018418"/>
    </source>
</evidence>
<keyword evidence="2" id="KW-1185">Reference proteome</keyword>
<comment type="caution">
    <text evidence="1">The sequence shown here is derived from an EMBL/GenBank/DDBJ whole genome shotgun (WGS) entry which is preliminary data.</text>
</comment>
<dbReference type="HOGENOM" id="CLU_3387565_0_0_6"/>